<feature type="transmembrane region" description="Helical" evidence="5">
    <location>
        <begin position="7"/>
        <end position="26"/>
    </location>
</feature>
<evidence type="ECO:0000256" key="4">
    <source>
        <dbReference type="ARBA" id="ARBA00023136"/>
    </source>
</evidence>
<feature type="transmembrane region" description="Helical" evidence="5">
    <location>
        <begin position="132"/>
        <end position="154"/>
    </location>
</feature>
<dbReference type="InterPro" id="IPR032808">
    <property type="entry name" value="DoxX"/>
</dbReference>
<protein>
    <submittedName>
        <fullName evidence="6">DoxX family membrane protein</fullName>
    </submittedName>
</protein>
<organism evidence="6 7">
    <name type="scientific">Maribellus luteus</name>
    <dbReference type="NCBI Taxonomy" id="2305463"/>
    <lineage>
        <taxon>Bacteria</taxon>
        <taxon>Pseudomonadati</taxon>
        <taxon>Bacteroidota</taxon>
        <taxon>Bacteroidia</taxon>
        <taxon>Marinilabiliales</taxon>
        <taxon>Prolixibacteraceae</taxon>
        <taxon>Maribellus</taxon>
    </lineage>
</organism>
<sequence>MRQNYSNLQLTTLVVLRFLVGWHILYEGIAKLLNPQWTSAGFLKESTWILSGFADWVMSNSGILATVDFLNTWGLIAIGLGLILGIFSRVAAISGAVLVFVYYLNAPPLTGLEYSLPTDGNNLIVNKTLIEAGALCVLALFPTSKIFGLDAWLLKRKQEKGGAK</sequence>
<evidence type="ECO:0000313" key="6">
    <source>
        <dbReference type="EMBL" id="RIJ46980.1"/>
    </source>
</evidence>
<evidence type="ECO:0000256" key="3">
    <source>
        <dbReference type="ARBA" id="ARBA00022989"/>
    </source>
</evidence>
<dbReference type="EMBL" id="QWGR01000010">
    <property type="protein sequence ID" value="RIJ46980.1"/>
    <property type="molecule type" value="Genomic_DNA"/>
</dbReference>
<name>A0A399SSZ4_9BACT</name>
<keyword evidence="7" id="KW-1185">Reference proteome</keyword>
<evidence type="ECO:0000313" key="7">
    <source>
        <dbReference type="Proteomes" id="UP000265926"/>
    </source>
</evidence>
<dbReference type="RefSeq" id="WP_119439021.1">
    <property type="nucleotide sequence ID" value="NZ_QWGR01000010.1"/>
</dbReference>
<keyword evidence="2 5" id="KW-0812">Transmembrane</keyword>
<dbReference type="GO" id="GO:0016020">
    <property type="term" value="C:membrane"/>
    <property type="evidence" value="ECO:0007669"/>
    <property type="project" value="UniProtKB-SubCell"/>
</dbReference>
<proteinExistence type="predicted"/>
<evidence type="ECO:0000256" key="5">
    <source>
        <dbReference type="SAM" id="Phobius"/>
    </source>
</evidence>
<accession>A0A399SSZ4</accession>
<dbReference type="Pfam" id="PF07681">
    <property type="entry name" value="DoxX"/>
    <property type="match status" value="1"/>
</dbReference>
<dbReference type="OrthoDB" id="1429638at2"/>
<dbReference type="AlphaFoldDB" id="A0A399SSZ4"/>
<dbReference type="Proteomes" id="UP000265926">
    <property type="component" value="Unassembled WGS sequence"/>
</dbReference>
<comment type="caution">
    <text evidence="6">The sequence shown here is derived from an EMBL/GenBank/DDBJ whole genome shotgun (WGS) entry which is preliminary data.</text>
</comment>
<feature type="transmembrane region" description="Helical" evidence="5">
    <location>
        <begin position="74"/>
        <end position="104"/>
    </location>
</feature>
<comment type="subcellular location">
    <subcellularLocation>
        <location evidence="1">Membrane</location>
        <topology evidence="1">Multi-pass membrane protein</topology>
    </subcellularLocation>
</comment>
<keyword evidence="4 5" id="KW-0472">Membrane</keyword>
<keyword evidence="3 5" id="KW-1133">Transmembrane helix</keyword>
<reference evidence="6 7" key="1">
    <citation type="submission" date="2018-08" db="EMBL/GenBank/DDBJ databases">
        <title>Pallidiluteibacterium maritimus gen. nov., sp. nov., isolated from coastal sediment.</title>
        <authorList>
            <person name="Zhou L.Y."/>
        </authorList>
    </citation>
    <scope>NUCLEOTIDE SEQUENCE [LARGE SCALE GENOMIC DNA]</scope>
    <source>
        <strain evidence="6 7">XSD2</strain>
    </source>
</reference>
<evidence type="ECO:0000256" key="1">
    <source>
        <dbReference type="ARBA" id="ARBA00004141"/>
    </source>
</evidence>
<evidence type="ECO:0000256" key="2">
    <source>
        <dbReference type="ARBA" id="ARBA00022692"/>
    </source>
</evidence>
<gene>
    <name evidence="6" type="ORF">D1614_16225</name>
</gene>